<sequence length="312" mass="34171">MGALWSLINESILPGRPAFKAADIPDMTGKVVLVTGGTAGIGKETARVLLTKNAKVCITARDQSKGEATLKELKNVTGKDANLIIVNLANLKSIKGAAEEFNSKETQLNVLFNNAGVMVPPIDMLTDDGYDLQFGTNVLGHFYFTKLVLPALLSTAKSSSDGIARIVNTSSNGHWFAGLNYDTMKDGPERRRASPWQLYGQSKSGNIIFASELSRRYGDQGVVSTSLNPGGIKTDLQRHMGNFFQWISPYYLYDVSYGAITQLYAGTIPDGKFLNGKYLIPWARIGNPRPDTQDPVVGKKLWEYLEEQVKDV</sequence>
<keyword evidence="3" id="KW-0560">Oxidoreductase</keyword>
<dbReference type="GO" id="GO:0016491">
    <property type="term" value="F:oxidoreductase activity"/>
    <property type="evidence" value="ECO:0007669"/>
    <property type="project" value="UniProtKB-KW"/>
</dbReference>
<dbReference type="Pfam" id="PF00106">
    <property type="entry name" value="adh_short"/>
    <property type="match status" value="1"/>
</dbReference>
<dbReference type="EMBL" id="JAGFBS010000019">
    <property type="protein sequence ID" value="KAG6374198.1"/>
    <property type="molecule type" value="Genomic_DNA"/>
</dbReference>
<organism evidence="4 5">
    <name type="scientific">Boletus reticuloceps</name>
    <dbReference type="NCBI Taxonomy" id="495285"/>
    <lineage>
        <taxon>Eukaryota</taxon>
        <taxon>Fungi</taxon>
        <taxon>Dikarya</taxon>
        <taxon>Basidiomycota</taxon>
        <taxon>Agaricomycotina</taxon>
        <taxon>Agaricomycetes</taxon>
        <taxon>Agaricomycetidae</taxon>
        <taxon>Boletales</taxon>
        <taxon>Boletineae</taxon>
        <taxon>Boletaceae</taxon>
        <taxon>Boletoideae</taxon>
        <taxon>Boletus</taxon>
    </lineage>
</organism>
<dbReference type="InterPro" id="IPR002347">
    <property type="entry name" value="SDR_fam"/>
</dbReference>
<protein>
    <recommendedName>
        <fullName evidence="6">NAD(P)-binding protein</fullName>
    </recommendedName>
</protein>
<dbReference type="SUPFAM" id="SSF51735">
    <property type="entry name" value="NAD(P)-binding Rossmann-fold domains"/>
    <property type="match status" value="1"/>
</dbReference>
<gene>
    <name evidence="4" type="ORF">JVT61DRAFT_4852</name>
</gene>
<dbReference type="AlphaFoldDB" id="A0A8I3A729"/>
<evidence type="ECO:0000256" key="1">
    <source>
        <dbReference type="ARBA" id="ARBA00006484"/>
    </source>
</evidence>
<dbReference type="PANTHER" id="PTHR24320">
    <property type="entry name" value="RETINOL DEHYDROGENASE"/>
    <property type="match status" value="1"/>
</dbReference>
<proteinExistence type="inferred from homology"/>
<keyword evidence="5" id="KW-1185">Reference proteome</keyword>
<comment type="caution">
    <text evidence="4">The sequence shown here is derived from an EMBL/GenBank/DDBJ whole genome shotgun (WGS) entry which is preliminary data.</text>
</comment>
<dbReference type="PANTHER" id="PTHR24320:SF236">
    <property type="entry name" value="SHORT-CHAIN DEHYDROGENASE-RELATED"/>
    <property type="match status" value="1"/>
</dbReference>
<reference evidence="4" key="1">
    <citation type="submission" date="2021-03" db="EMBL/GenBank/DDBJ databases">
        <title>Evolutionary innovations through gain and loss of genes in the ectomycorrhizal Boletales.</title>
        <authorList>
            <person name="Wu G."/>
            <person name="Miyauchi S."/>
            <person name="Morin E."/>
            <person name="Yang Z.-L."/>
            <person name="Xu J."/>
            <person name="Martin F.M."/>
        </authorList>
    </citation>
    <scope>NUCLEOTIDE SEQUENCE</scope>
    <source>
        <strain evidence="4">BR01</strain>
    </source>
</reference>
<name>A0A8I3A729_9AGAM</name>
<keyword evidence="2" id="KW-0521">NADP</keyword>
<evidence type="ECO:0000313" key="4">
    <source>
        <dbReference type="EMBL" id="KAG6374198.1"/>
    </source>
</evidence>
<evidence type="ECO:0000256" key="3">
    <source>
        <dbReference type="ARBA" id="ARBA00023002"/>
    </source>
</evidence>
<dbReference type="InterPro" id="IPR036291">
    <property type="entry name" value="NAD(P)-bd_dom_sf"/>
</dbReference>
<comment type="similarity">
    <text evidence="1">Belongs to the short-chain dehydrogenases/reductases (SDR) family.</text>
</comment>
<dbReference type="PRINTS" id="PR00081">
    <property type="entry name" value="GDHRDH"/>
</dbReference>
<accession>A0A8I3A729</accession>
<evidence type="ECO:0000256" key="2">
    <source>
        <dbReference type="ARBA" id="ARBA00022857"/>
    </source>
</evidence>
<dbReference type="Proteomes" id="UP000683000">
    <property type="component" value="Unassembled WGS sequence"/>
</dbReference>
<dbReference type="Gene3D" id="3.40.50.720">
    <property type="entry name" value="NAD(P)-binding Rossmann-like Domain"/>
    <property type="match status" value="1"/>
</dbReference>
<dbReference type="OrthoDB" id="191139at2759"/>
<evidence type="ECO:0000313" key="5">
    <source>
        <dbReference type="Proteomes" id="UP000683000"/>
    </source>
</evidence>
<dbReference type="CDD" id="cd05327">
    <property type="entry name" value="retinol-DH_like_SDR_c_like"/>
    <property type="match status" value="1"/>
</dbReference>
<evidence type="ECO:0008006" key="6">
    <source>
        <dbReference type="Google" id="ProtNLM"/>
    </source>
</evidence>